<protein>
    <recommendedName>
        <fullName evidence="1">DUF2357 domain-containing protein</fullName>
    </recommendedName>
</protein>
<keyword evidence="3" id="KW-1185">Reference proteome</keyword>
<evidence type="ECO:0000313" key="3">
    <source>
        <dbReference type="Proteomes" id="UP000006178"/>
    </source>
</evidence>
<proteinExistence type="predicted"/>
<dbReference type="InterPro" id="IPR018633">
    <property type="entry name" value="DUF2357"/>
</dbReference>
<gene>
    <name evidence="2" type="ordered locus">Tsac_2273</name>
</gene>
<dbReference type="Pfam" id="PF09823">
    <property type="entry name" value="DUF2357"/>
    <property type="match status" value="1"/>
</dbReference>
<dbReference type="Proteomes" id="UP000006178">
    <property type="component" value="Chromosome"/>
</dbReference>
<dbReference type="REBASE" id="80902">
    <property type="entry name" value="Tsa485McrB3P"/>
</dbReference>
<dbReference type="AlphaFoldDB" id="I3VXN2"/>
<reference evidence="2 3" key="1">
    <citation type="journal article" date="2014" name="Appl. Environ. Microbiol.">
        <title>Profile of Secreted Hydrolases, Associated Proteins, and SlpA in Thermoanaerobacterium saccharolyticum during the Degradation of Hemicellulose.</title>
        <authorList>
            <person name="Currie D.H."/>
            <person name="Guss A.M."/>
            <person name="Herring C.D."/>
            <person name="Giannone R.J."/>
            <person name="Johnson C.M."/>
            <person name="Lankford P.K."/>
            <person name="Brown S.D."/>
            <person name="Hettich R.L."/>
            <person name="Lynd L.R."/>
        </authorList>
    </citation>
    <scope>NUCLEOTIDE SEQUENCE [LARGE SCALE GENOMIC DNA]</scope>
    <source>
        <strain evidence="3">DSM 8691 / JW/SL-YS485</strain>
    </source>
</reference>
<feature type="domain" description="DUF2357" evidence="1">
    <location>
        <begin position="124"/>
        <end position="371"/>
    </location>
</feature>
<evidence type="ECO:0000259" key="1">
    <source>
        <dbReference type="Pfam" id="PF09823"/>
    </source>
</evidence>
<dbReference type="eggNOG" id="COG1700">
    <property type="taxonomic scope" value="Bacteria"/>
</dbReference>
<dbReference type="Pfam" id="PF04411">
    <property type="entry name" value="PDDEXK_7"/>
    <property type="match status" value="1"/>
</dbReference>
<name>I3VXN2_THESW</name>
<organism evidence="2 3">
    <name type="scientific">Thermoanaerobacterium saccharolyticum (strain DSM 8691 / JW/SL-YS485)</name>
    <dbReference type="NCBI Taxonomy" id="1094508"/>
    <lineage>
        <taxon>Bacteria</taxon>
        <taxon>Bacillati</taxon>
        <taxon>Bacillota</taxon>
        <taxon>Clostridia</taxon>
        <taxon>Thermoanaerobacterales</taxon>
        <taxon>Thermoanaerobacteraceae</taxon>
        <taxon>Thermoanaerobacterium</taxon>
    </lineage>
</organism>
<accession>I3VXN2</accession>
<evidence type="ECO:0000313" key="2">
    <source>
        <dbReference type="EMBL" id="AFK87277.1"/>
    </source>
</evidence>
<dbReference type="KEGG" id="tsh:Tsac_2273"/>
<dbReference type="BioCyc" id="TSAC1094508:GLMA-2306-MONOMER"/>
<dbReference type="EMBL" id="CP003184">
    <property type="protein sequence ID" value="AFK87277.1"/>
    <property type="molecule type" value="Genomic_DNA"/>
</dbReference>
<dbReference type="STRING" id="1094508.Tsac_2273"/>
<dbReference type="PATRIC" id="fig|1094508.3.peg.2302"/>
<dbReference type="InterPro" id="IPR007505">
    <property type="entry name" value="PDDEXK_7"/>
</dbReference>
<sequence length="825" mass="97007">MFSHLTGSDIELLNIWTPKFYFTIKGSLKDPDMMKLDINKGVKSSVKISCRDEYKAEVYSQELGEAVQLSGEIDPLFFEQQNYEILIQKRSECDIEFYHENINIRNKVSPVGNAKRGYEARLLTGVVNFTNDIGLSDLIIKVDGKEYLRVEIEVYPSKIDYRDDYKAILKDINDELYNLIFDFYKKTYLLTGLRDTVGNSLTEFFAIINLIFDRLDRAIGIVLKMPHHVLAKERVVQNNYKVKRVDNECIKWINRHQQYVKASGDVITVEKALSLKNTVTFDTFENRLIKYMIKSVINRLRMLKKRYTGKSDDGTTTVDRDIIDKIDMMITKLDKHISTTFLKDVEDIHTMNSLSLVLNMAAGYRDVYKYYIMLLKGLMMREGFIKISPKNMALLYEYWCFIKLNSILRHKYDLVRQDIIKFENSGLSVKIKMGEKSKVEYQNPRNGERYFLAYNNRYGGTATVAQKPDNVLSLEKKGSNVKYNYIFDAKYRICYDNDYLKKYFTPGPEEDDINTMHRYRDAIVYENNDNHNFERMFFGAFVLFPYSKEDEYKNNQFYKSIEKVGVGGLPFLPNATHLVEDLLNEVITDSPETAFESTVLQHGMYEYLEKIEFNNKEVLVGNLSSYKQLEVNLKYKFYHIPYSEIRSSIKYIKYVAIAQTKAKGFGDDAGIRYYGKVKNFEILKRSEIKEIPKDSDELYVRFTVDKWEKLDKKIDLAGYRVRRRFYTNLFLLKNAKIVSDLLLKTKDDYRLYLELKRLDKIKVELNKDDVDDDTAIKGIVFKNLYIWLVGDSYRVYKNSILLDNINVDDFRKRPNVAIKRIKKYI</sequence>